<dbReference type="EMBL" id="JBJJXI010000130">
    <property type="protein sequence ID" value="KAL3388524.1"/>
    <property type="molecule type" value="Genomic_DNA"/>
</dbReference>
<evidence type="ECO:0000256" key="8">
    <source>
        <dbReference type="ARBA" id="ARBA00023242"/>
    </source>
</evidence>
<evidence type="ECO:0000313" key="12">
    <source>
        <dbReference type="Proteomes" id="UP001627154"/>
    </source>
</evidence>
<evidence type="ECO:0000256" key="7">
    <source>
        <dbReference type="ARBA" id="ARBA00023163"/>
    </source>
</evidence>
<evidence type="ECO:0000256" key="4">
    <source>
        <dbReference type="ARBA" id="ARBA00022771"/>
    </source>
</evidence>
<evidence type="ECO:0000259" key="10">
    <source>
        <dbReference type="PROSITE" id="PS50157"/>
    </source>
</evidence>
<keyword evidence="7" id="KW-0804">Transcription</keyword>
<keyword evidence="4 9" id="KW-0863">Zinc-finger</keyword>
<feature type="domain" description="C2H2-type" evidence="10">
    <location>
        <begin position="141"/>
        <end position="169"/>
    </location>
</feature>
<dbReference type="FunFam" id="3.30.160.60:FF:001049">
    <property type="entry name" value="zinc finger protein 319"/>
    <property type="match status" value="1"/>
</dbReference>
<keyword evidence="12" id="KW-1185">Reference proteome</keyword>
<comment type="subcellular location">
    <subcellularLocation>
        <location evidence="1">Nucleus</location>
    </subcellularLocation>
</comment>
<evidence type="ECO:0000256" key="5">
    <source>
        <dbReference type="ARBA" id="ARBA00022833"/>
    </source>
</evidence>
<dbReference type="GO" id="GO:0008270">
    <property type="term" value="F:zinc ion binding"/>
    <property type="evidence" value="ECO:0007669"/>
    <property type="project" value="UniProtKB-KW"/>
</dbReference>
<dbReference type="SMART" id="SM00355">
    <property type="entry name" value="ZnF_C2H2"/>
    <property type="match status" value="3"/>
</dbReference>
<dbReference type="PANTHER" id="PTHR24394:SF48">
    <property type="entry name" value="ZINC FINGER PROTEIN 771"/>
    <property type="match status" value="1"/>
</dbReference>
<sequence length="249" mass="29043">MMESRENTVKAKEEPNDTWPNTDDGYFDLVDSCEVKKGETFIFHKPSANAINEAMSFQKKVDEKIFIDFQSKYVKPELKSLSRTMCKTEYQNFLPTVKIENQVKKNFSNEKRLVILIKKEFNSTSHLKTHITAVHIWSKPFDCDICHKSFGEKGYLKAHITAVHDRINPFKCDVCHKSFGHKSDLKKHINTLHNRFKPFKCDICHKSFGEKGNLKKHINTVHIRNKNEICHFVNLPHMPTHPALIYNAK</sequence>
<organism evidence="11 12">
    <name type="scientific">Trichogramma kaykai</name>
    <dbReference type="NCBI Taxonomy" id="54128"/>
    <lineage>
        <taxon>Eukaryota</taxon>
        <taxon>Metazoa</taxon>
        <taxon>Ecdysozoa</taxon>
        <taxon>Arthropoda</taxon>
        <taxon>Hexapoda</taxon>
        <taxon>Insecta</taxon>
        <taxon>Pterygota</taxon>
        <taxon>Neoptera</taxon>
        <taxon>Endopterygota</taxon>
        <taxon>Hymenoptera</taxon>
        <taxon>Apocrita</taxon>
        <taxon>Proctotrupomorpha</taxon>
        <taxon>Chalcidoidea</taxon>
        <taxon>Trichogrammatidae</taxon>
        <taxon>Trichogramma</taxon>
    </lineage>
</organism>
<dbReference type="PANTHER" id="PTHR24394">
    <property type="entry name" value="ZINC FINGER PROTEIN"/>
    <property type="match status" value="1"/>
</dbReference>
<keyword evidence="8" id="KW-0539">Nucleus</keyword>
<dbReference type="Pfam" id="PF00096">
    <property type="entry name" value="zf-C2H2"/>
    <property type="match status" value="3"/>
</dbReference>
<dbReference type="SUPFAM" id="SSF57667">
    <property type="entry name" value="beta-beta-alpha zinc fingers"/>
    <property type="match status" value="2"/>
</dbReference>
<dbReference type="Gene3D" id="3.30.160.60">
    <property type="entry name" value="Classic Zinc Finger"/>
    <property type="match status" value="3"/>
</dbReference>
<evidence type="ECO:0000313" key="11">
    <source>
        <dbReference type="EMBL" id="KAL3388524.1"/>
    </source>
</evidence>
<evidence type="ECO:0000256" key="1">
    <source>
        <dbReference type="ARBA" id="ARBA00004123"/>
    </source>
</evidence>
<evidence type="ECO:0000256" key="3">
    <source>
        <dbReference type="ARBA" id="ARBA00022737"/>
    </source>
</evidence>
<proteinExistence type="predicted"/>
<reference evidence="11 12" key="1">
    <citation type="journal article" date="2024" name="bioRxiv">
        <title>A reference genome for Trichogramma kaykai: A tiny desert-dwelling parasitoid wasp with competing sex-ratio distorters.</title>
        <authorList>
            <person name="Culotta J."/>
            <person name="Lindsey A.R."/>
        </authorList>
    </citation>
    <scope>NUCLEOTIDE SEQUENCE [LARGE SCALE GENOMIC DNA]</scope>
    <source>
        <strain evidence="11 12">KSX58</strain>
    </source>
</reference>
<comment type="caution">
    <text evidence="11">The sequence shown here is derived from an EMBL/GenBank/DDBJ whole genome shotgun (WGS) entry which is preliminary data.</text>
</comment>
<protein>
    <recommendedName>
        <fullName evidence="10">C2H2-type domain-containing protein</fullName>
    </recommendedName>
</protein>
<keyword evidence="3" id="KW-0677">Repeat</keyword>
<keyword evidence="5" id="KW-0862">Zinc</keyword>
<gene>
    <name evidence="11" type="ORF">TKK_016389</name>
</gene>
<feature type="domain" description="C2H2-type" evidence="10">
    <location>
        <begin position="199"/>
        <end position="227"/>
    </location>
</feature>
<dbReference type="AlphaFoldDB" id="A0ABD2W749"/>
<name>A0ABD2W749_9HYME</name>
<dbReference type="FunFam" id="3.30.160.60:FF:000086">
    <property type="entry name" value="transcription factor E4F1 isoform X1"/>
    <property type="match status" value="1"/>
</dbReference>
<dbReference type="InterPro" id="IPR036236">
    <property type="entry name" value="Znf_C2H2_sf"/>
</dbReference>
<feature type="domain" description="C2H2-type" evidence="10">
    <location>
        <begin position="170"/>
        <end position="198"/>
    </location>
</feature>
<dbReference type="GO" id="GO:0003677">
    <property type="term" value="F:DNA binding"/>
    <property type="evidence" value="ECO:0007669"/>
    <property type="project" value="UniProtKB-KW"/>
</dbReference>
<dbReference type="GO" id="GO:0005634">
    <property type="term" value="C:nucleus"/>
    <property type="evidence" value="ECO:0007669"/>
    <property type="project" value="UniProtKB-SubCell"/>
</dbReference>
<evidence type="ECO:0000256" key="6">
    <source>
        <dbReference type="ARBA" id="ARBA00023015"/>
    </source>
</evidence>
<keyword evidence="6" id="KW-0805">Transcription regulation</keyword>
<evidence type="ECO:0000256" key="2">
    <source>
        <dbReference type="ARBA" id="ARBA00022723"/>
    </source>
</evidence>
<dbReference type="Proteomes" id="UP001627154">
    <property type="component" value="Unassembled WGS sequence"/>
</dbReference>
<dbReference type="PROSITE" id="PS50157">
    <property type="entry name" value="ZINC_FINGER_C2H2_2"/>
    <property type="match status" value="3"/>
</dbReference>
<dbReference type="InterPro" id="IPR013087">
    <property type="entry name" value="Znf_C2H2_type"/>
</dbReference>
<accession>A0ABD2W749</accession>
<dbReference type="FunFam" id="3.30.160.60:FF:000100">
    <property type="entry name" value="Zinc finger 45-like"/>
    <property type="match status" value="1"/>
</dbReference>
<dbReference type="PROSITE" id="PS00028">
    <property type="entry name" value="ZINC_FINGER_C2H2_1"/>
    <property type="match status" value="3"/>
</dbReference>
<evidence type="ECO:0000256" key="9">
    <source>
        <dbReference type="PROSITE-ProRule" id="PRU00042"/>
    </source>
</evidence>
<keyword evidence="2" id="KW-0479">Metal-binding</keyword>